<protein>
    <submittedName>
        <fullName evidence="1">Uncharacterized protein</fullName>
    </submittedName>
</protein>
<gene>
    <name evidence="1" type="ORF">L2E82_42274</name>
</gene>
<dbReference type="Proteomes" id="UP001055811">
    <property type="component" value="Linkage Group LG08"/>
</dbReference>
<sequence>MVKNRRGVAEVDVRRDEGVAVVAEVDVRREEGVAVVAEVEESERMKGVGDGDNGCRSDEGKKRKSAKPPPDPKPKTGPDPMPKLDSKDGPVSGSGHGSI</sequence>
<keyword evidence="2" id="KW-1185">Reference proteome</keyword>
<comment type="caution">
    <text evidence="1">The sequence shown here is derived from an EMBL/GenBank/DDBJ whole genome shotgun (WGS) entry which is preliminary data.</text>
</comment>
<name>A0ACB8ZLU6_CICIN</name>
<organism evidence="1 2">
    <name type="scientific">Cichorium intybus</name>
    <name type="common">Chicory</name>
    <dbReference type="NCBI Taxonomy" id="13427"/>
    <lineage>
        <taxon>Eukaryota</taxon>
        <taxon>Viridiplantae</taxon>
        <taxon>Streptophyta</taxon>
        <taxon>Embryophyta</taxon>
        <taxon>Tracheophyta</taxon>
        <taxon>Spermatophyta</taxon>
        <taxon>Magnoliopsida</taxon>
        <taxon>eudicotyledons</taxon>
        <taxon>Gunneridae</taxon>
        <taxon>Pentapetalae</taxon>
        <taxon>asterids</taxon>
        <taxon>campanulids</taxon>
        <taxon>Asterales</taxon>
        <taxon>Asteraceae</taxon>
        <taxon>Cichorioideae</taxon>
        <taxon>Cichorieae</taxon>
        <taxon>Cichoriinae</taxon>
        <taxon>Cichorium</taxon>
    </lineage>
</organism>
<dbReference type="EMBL" id="CM042016">
    <property type="protein sequence ID" value="KAI3698608.1"/>
    <property type="molecule type" value="Genomic_DNA"/>
</dbReference>
<evidence type="ECO:0000313" key="2">
    <source>
        <dbReference type="Proteomes" id="UP001055811"/>
    </source>
</evidence>
<evidence type="ECO:0000313" key="1">
    <source>
        <dbReference type="EMBL" id="KAI3698608.1"/>
    </source>
</evidence>
<proteinExistence type="predicted"/>
<reference evidence="2" key="1">
    <citation type="journal article" date="2022" name="Mol. Ecol. Resour.">
        <title>The genomes of chicory, endive, great burdock and yacon provide insights into Asteraceae palaeo-polyploidization history and plant inulin production.</title>
        <authorList>
            <person name="Fan W."/>
            <person name="Wang S."/>
            <person name="Wang H."/>
            <person name="Wang A."/>
            <person name="Jiang F."/>
            <person name="Liu H."/>
            <person name="Zhao H."/>
            <person name="Xu D."/>
            <person name="Zhang Y."/>
        </authorList>
    </citation>
    <scope>NUCLEOTIDE SEQUENCE [LARGE SCALE GENOMIC DNA]</scope>
    <source>
        <strain evidence="2">cv. Punajuju</strain>
    </source>
</reference>
<accession>A0ACB8ZLU6</accession>
<reference evidence="1 2" key="2">
    <citation type="journal article" date="2022" name="Mol. Ecol. Resour.">
        <title>The genomes of chicory, endive, great burdock and yacon provide insights into Asteraceae paleo-polyploidization history and plant inulin production.</title>
        <authorList>
            <person name="Fan W."/>
            <person name="Wang S."/>
            <person name="Wang H."/>
            <person name="Wang A."/>
            <person name="Jiang F."/>
            <person name="Liu H."/>
            <person name="Zhao H."/>
            <person name="Xu D."/>
            <person name="Zhang Y."/>
        </authorList>
    </citation>
    <scope>NUCLEOTIDE SEQUENCE [LARGE SCALE GENOMIC DNA]</scope>
    <source>
        <strain evidence="2">cv. Punajuju</strain>
        <tissue evidence="1">Leaves</tissue>
    </source>
</reference>